<name>M0BP37_9EURY</name>
<dbReference type="InterPro" id="IPR040624">
    <property type="entry name" value="HalOD1"/>
</dbReference>
<dbReference type="EMBL" id="AOIQ01000009">
    <property type="protein sequence ID" value="ELZ12247.1"/>
    <property type="molecule type" value="Genomic_DNA"/>
</dbReference>
<sequence>MDQFCSIPANPEITESLSPIEFDGETDSFQATYDNTRDSTSLAIVSVVATALDRAPRSLTPLQSVIETDALDKLATESAPGFGTCDNISFEYEGFTITVTSEDVIEANPIEGA</sequence>
<reference evidence="2 3" key="1">
    <citation type="journal article" date="2014" name="PLoS Genet.">
        <title>Phylogenetically driven sequencing of extremely halophilic archaea reveals strategies for static and dynamic osmo-response.</title>
        <authorList>
            <person name="Becker E.A."/>
            <person name="Seitzer P.M."/>
            <person name="Tritt A."/>
            <person name="Larsen D."/>
            <person name="Krusor M."/>
            <person name="Yao A.I."/>
            <person name="Wu D."/>
            <person name="Madern D."/>
            <person name="Eisen J.A."/>
            <person name="Darling A.E."/>
            <person name="Facciotti M.T."/>
        </authorList>
    </citation>
    <scope>NUCLEOTIDE SEQUENCE [LARGE SCALE GENOMIC DNA]</scope>
    <source>
        <strain evidence="2 3">JCM 14624</strain>
    </source>
</reference>
<dbReference type="Proteomes" id="UP000011560">
    <property type="component" value="Unassembled WGS sequence"/>
</dbReference>
<dbReference type="OrthoDB" id="271604at2157"/>
<gene>
    <name evidence="2" type="ORF">C479_05548</name>
</gene>
<feature type="domain" description="Halobacterial output" evidence="1">
    <location>
        <begin position="37"/>
        <end position="106"/>
    </location>
</feature>
<keyword evidence="3" id="KW-1185">Reference proteome</keyword>
<evidence type="ECO:0000313" key="3">
    <source>
        <dbReference type="Proteomes" id="UP000011560"/>
    </source>
</evidence>
<organism evidence="2 3">
    <name type="scientific">Halovivax asiaticus JCM 14624</name>
    <dbReference type="NCBI Taxonomy" id="1227490"/>
    <lineage>
        <taxon>Archaea</taxon>
        <taxon>Methanobacteriati</taxon>
        <taxon>Methanobacteriota</taxon>
        <taxon>Stenosarchaea group</taxon>
        <taxon>Halobacteria</taxon>
        <taxon>Halobacteriales</taxon>
        <taxon>Natrialbaceae</taxon>
        <taxon>Halovivax</taxon>
    </lineage>
</organism>
<protein>
    <recommendedName>
        <fullName evidence="1">Halobacterial output domain-containing protein</fullName>
    </recommendedName>
</protein>
<dbReference type="AlphaFoldDB" id="M0BP37"/>
<dbReference type="RefSeq" id="WP_007699048.1">
    <property type="nucleotide sequence ID" value="NZ_AOIQ01000009.1"/>
</dbReference>
<comment type="caution">
    <text evidence="2">The sequence shown here is derived from an EMBL/GenBank/DDBJ whole genome shotgun (WGS) entry which is preliminary data.</text>
</comment>
<dbReference type="Pfam" id="PF18545">
    <property type="entry name" value="HalOD1"/>
    <property type="match status" value="1"/>
</dbReference>
<evidence type="ECO:0000313" key="2">
    <source>
        <dbReference type="EMBL" id="ELZ12247.1"/>
    </source>
</evidence>
<proteinExistence type="predicted"/>
<evidence type="ECO:0000259" key="1">
    <source>
        <dbReference type="Pfam" id="PF18545"/>
    </source>
</evidence>
<accession>M0BP37</accession>